<evidence type="ECO:0000256" key="3">
    <source>
        <dbReference type="ARBA" id="ARBA00022617"/>
    </source>
</evidence>
<dbReference type="InterPro" id="IPR001128">
    <property type="entry name" value="Cyt_P450"/>
</dbReference>
<dbReference type="InterPro" id="IPR002401">
    <property type="entry name" value="Cyt_P450_E_grp-I"/>
</dbReference>
<gene>
    <name evidence="13" type="ORF">LSAT_V11C500274100</name>
</gene>
<accession>A0A9R1VJS1</accession>
<evidence type="ECO:0000256" key="12">
    <source>
        <dbReference type="RuleBase" id="RU000461"/>
    </source>
</evidence>
<dbReference type="PRINTS" id="PR00385">
    <property type="entry name" value="P450"/>
</dbReference>
<dbReference type="Gramene" id="rna-gnl|WGS:NBSK|LSAT_5X126200_mrna">
    <property type="protein sequence ID" value="cds-PLY91308.1"/>
    <property type="gene ID" value="gene-LSAT_5X126200"/>
</dbReference>
<dbReference type="InterPro" id="IPR050665">
    <property type="entry name" value="Cytochrome_P450_Monooxygen"/>
</dbReference>
<evidence type="ECO:0008006" key="15">
    <source>
        <dbReference type="Google" id="ProtNLM"/>
    </source>
</evidence>
<keyword evidence="3 11" id="KW-0349">Heme</keyword>
<keyword evidence="14" id="KW-1185">Reference proteome</keyword>
<dbReference type="PROSITE" id="PS00086">
    <property type="entry name" value="CYTOCHROME_P450"/>
    <property type="match status" value="1"/>
</dbReference>
<evidence type="ECO:0000313" key="14">
    <source>
        <dbReference type="Proteomes" id="UP000235145"/>
    </source>
</evidence>
<dbReference type="GO" id="GO:0004497">
    <property type="term" value="F:monooxygenase activity"/>
    <property type="evidence" value="ECO:0000318"/>
    <property type="project" value="GO_Central"/>
</dbReference>
<dbReference type="GO" id="GO:0016020">
    <property type="term" value="C:membrane"/>
    <property type="evidence" value="ECO:0007669"/>
    <property type="project" value="UniProtKB-SubCell"/>
</dbReference>
<dbReference type="Pfam" id="PF00067">
    <property type="entry name" value="p450"/>
    <property type="match status" value="1"/>
</dbReference>
<evidence type="ECO:0000256" key="2">
    <source>
        <dbReference type="ARBA" id="ARBA00010617"/>
    </source>
</evidence>
<comment type="caution">
    <text evidence="13">The sequence shown here is derived from an EMBL/GenBank/DDBJ whole genome shotgun (WGS) entry which is preliminary data.</text>
</comment>
<protein>
    <recommendedName>
        <fullName evidence="15">Cytochrome P450</fullName>
    </recommendedName>
</protein>
<dbReference type="InterPro" id="IPR017972">
    <property type="entry name" value="Cyt_P450_CS"/>
</dbReference>
<evidence type="ECO:0000256" key="8">
    <source>
        <dbReference type="ARBA" id="ARBA00023004"/>
    </source>
</evidence>
<dbReference type="GO" id="GO:0016705">
    <property type="term" value="F:oxidoreductase activity, acting on paired donors, with incorporation or reduction of molecular oxygen"/>
    <property type="evidence" value="ECO:0007669"/>
    <property type="project" value="InterPro"/>
</dbReference>
<dbReference type="FunFam" id="1.10.630.10:FF:000029">
    <property type="entry name" value="Cytochrome P450 734A1"/>
    <property type="match status" value="1"/>
</dbReference>
<evidence type="ECO:0000256" key="11">
    <source>
        <dbReference type="PIRSR" id="PIRSR602401-1"/>
    </source>
</evidence>
<keyword evidence="4" id="KW-0812">Transmembrane</keyword>
<keyword evidence="8 11" id="KW-0408">Iron</keyword>
<dbReference type="Proteomes" id="UP000235145">
    <property type="component" value="Unassembled WGS sequence"/>
</dbReference>
<evidence type="ECO:0000256" key="4">
    <source>
        <dbReference type="ARBA" id="ARBA00022692"/>
    </source>
</evidence>
<organism evidence="13 14">
    <name type="scientific">Lactuca sativa</name>
    <name type="common">Garden lettuce</name>
    <dbReference type="NCBI Taxonomy" id="4236"/>
    <lineage>
        <taxon>Eukaryota</taxon>
        <taxon>Viridiplantae</taxon>
        <taxon>Streptophyta</taxon>
        <taxon>Embryophyta</taxon>
        <taxon>Tracheophyta</taxon>
        <taxon>Spermatophyta</taxon>
        <taxon>Magnoliopsida</taxon>
        <taxon>eudicotyledons</taxon>
        <taxon>Gunneridae</taxon>
        <taxon>Pentapetalae</taxon>
        <taxon>asterids</taxon>
        <taxon>campanulids</taxon>
        <taxon>Asterales</taxon>
        <taxon>Asteraceae</taxon>
        <taxon>Cichorioideae</taxon>
        <taxon>Cichorieae</taxon>
        <taxon>Lactucinae</taxon>
        <taxon>Lactuca</taxon>
    </lineage>
</organism>
<evidence type="ECO:0000256" key="1">
    <source>
        <dbReference type="ARBA" id="ARBA00004370"/>
    </source>
</evidence>
<reference evidence="13 14" key="1">
    <citation type="journal article" date="2017" name="Nat. Commun.">
        <title>Genome assembly with in vitro proximity ligation data and whole-genome triplication in lettuce.</title>
        <authorList>
            <person name="Reyes-Chin-Wo S."/>
            <person name="Wang Z."/>
            <person name="Yang X."/>
            <person name="Kozik A."/>
            <person name="Arikit S."/>
            <person name="Song C."/>
            <person name="Xia L."/>
            <person name="Froenicke L."/>
            <person name="Lavelle D.O."/>
            <person name="Truco M.J."/>
            <person name="Xia R."/>
            <person name="Zhu S."/>
            <person name="Xu C."/>
            <person name="Xu H."/>
            <person name="Xu X."/>
            <person name="Cox K."/>
            <person name="Korf I."/>
            <person name="Meyers B.C."/>
            <person name="Michelmore R.W."/>
        </authorList>
    </citation>
    <scope>NUCLEOTIDE SEQUENCE [LARGE SCALE GENOMIC DNA]</scope>
    <source>
        <strain evidence="14">cv. Salinas</strain>
        <tissue evidence="13">Seedlings</tissue>
    </source>
</reference>
<dbReference type="PANTHER" id="PTHR24282">
    <property type="entry name" value="CYTOCHROME P450 FAMILY MEMBER"/>
    <property type="match status" value="1"/>
</dbReference>
<keyword evidence="6" id="KW-1133">Transmembrane helix</keyword>
<evidence type="ECO:0000256" key="6">
    <source>
        <dbReference type="ARBA" id="ARBA00022989"/>
    </source>
</evidence>
<comment type="similarity">
    <text evidence="2 12">Belongs to the cytochrome P450 family.</text>
</comment>
<dbReference type="GO" id="GO:0020037">
    <property type="term" value="F:heme binding"/>
    <property type="evidence" value="ECO:0007669"/>
    <property type="project" value="InterPro"/>
</dbReference>
<dbReference type="OrthoDB" id="1470350at2759"/>
<dbReference type="SUPFAM" id="SSF48264">
    <property type="entry name" value="Cytochrome P450"/>
    <property type="match status" value="1"/>
</dbReference>
<dbReference type="EMBL" id="NBSK02000005">
    <property type="protein sequence ID" value="KAJ0206624.1"/>
    <property type="molecule type" value="Genomic_DNA"/>
</dbReference>
<keyword evidence="10" id="KW-0472">Membrane</keyword>
<feature type="binding site" description="axial binding residue" evidence="11">
    <location>
        <position position="460"/>
    </location>
    <ligand>
        <name>heme</name>
        <dbReference type="ChEBI" id="CHEBI:30413"/>
    </ligand>
    <ligandPart>
        <name>Fe</name>
        <dbReference type="ChEBI" id="CHEBI:18248"/>
    </ligandPart>
</feature>
<comment type="subcellular location">
    <subcellularLocation>
        <location evidence="1">Membrane</location>
    </subcellularLocation>
</comment>
<dbReference type="InterPro" id="IPR036396">
    <property type="entry name" value="Cyt_P450_sf"/>
</dbReference>
<keyword evidence="9 12" id="KW-0503">Monooxygenase</keyword>
<keyword evidence="5 11" id="KW-0479">Metal-binding</keyword>
<evidence type="ECO:0000313" key="13">
    <source>
        <dbReference type="EMBL" id="KAJ0206624.1"/>
    </source>
</evidence>
<proteinExistence type="inferred from homology"/>
<dbReference type="PANTHER" id="PTHR24282:SF250">
    <property type="entry name" value="CYTOCHROME P450 CYP72A219-LIKE"/>
    <property type="match status" value="1"/>
</dbReference>
<keyword evidence="7 12" id="KW-0560">Oxidoreductase</keyword>
<evidence type="ECO:0000256" key="9">
    <source>
        <dbReference type="ARBA" id="ARBA00023033"/>
    </source>
</evidence>
<dbReference type="Gene3D" id="1.10.630.10">
    <property type="entry name" value="Cytochrome P450"/>
    <property type="match status" value="1"/>
</dbReference>
<dbReference type="AlphaFoldDB" id="A0A9R1VJS1"/>
<sequence length="512" mass="58651">MLLLLASVAVIGGAWWLWTVVQWVWLRPKAIEQCLRKQGLNGPHYRLLHGDMNQMATMARQAAVNSKPISFSDDFLPIILPFHHHIIQTYGKNSFAWMGPTARINIMDPDLIKEVLVNNKVYKKPTPNPLVRFLVSGITSYEDQKWDKHRKILAPALTQDKLKHMSSAMYTSCFDILVTQWSKLVFEKGSCELDVQPYIDDFASDVISRNAFGSSYEQGRRIYRLQKEQAVLTREVLQSVYLPGRRFLPTKTNKRMKEIDNELRSILSKVMEQKELAMVSGKSDDDHEDLLSLLLKSTARANGDMGMSVDEAIEECKSFYFAGQESSSNLLVWTMILLSQHPTWQTRAREDVRKVFGHNKPNYEGLSRLKVVTMILYEVLRLYSPATIFTRITYEETKLGDLTVPAGVQFLLPVIFVHHDREIWGEDAKEFNPERFSEGIAKATKNKLAFFPFSWGPRICIGNNFALMEAKLAISTILQHFSFDLSPSYTHSPSYVVTLQPRHGAHLILHKI</sequence>
<evidence type="ECO:0000256" key="5">
    <source>
        <dbReference type="ARBA" id="ARBA00022723"/>
    </source>
</evidence>
<evidence type="ECO:0000256" key="10">
    <source>
        <dbReference type="ARBA" id="ARBA00023136"/>
    </source>
</evidence>
<comment type="cofactor">
    <cofactor evidence="11">
        <name>heme</name>
        <dbReference type="ChEBI" id="CHEBI:30413"/>
    </cofactor>
</comment>
<name>A0A9R1VJS1_LACSA</name>
<dbReference type="PRINTS" id="PR00463">
    <property type="entry name" value="EP450I"/>
</dbReference>
<dbReference type="GO" id="GO:0005506">
    <property type="term" value="F:iron ion binding"/>
    <property type="evidence" value="ECO:0007669"/>
    <property type="project" value="InterPro"/>
</dbReference>
<evidence type="ECO:0000256" key="7">
    <source>
        <dbReference type="ARBA" id="ARBA00023002"/>
    </source>
</evidence>